<reference evidence="2" key="1">
    <citation type="journal article" date="2022" name="J Glob Antimicrob Resist">
        <title>Comparative analysis of IMP-4- and OXA-58-containing plasmids of three carbapenemase-producing Acinetobacter ursingii strains in the Netherlands.</title>
        <authorList>
            <person name="Hendrickx A.P.A."/>
            <person name="Schade R.P."/>
            <person name="Landman F."/>
            <person name="Bosch T."/>
            <person name="Schouls L.M."/>
            <person name="van Dijk K."/>
        </authorList>
    </citation>
    <scope>NUCLEOTIDE SEQUENCE</scope>
    <source>
        <strain evidence="2">RIVM_C010559</strain>
    </source>
</reference>
<feature type="domain" description="WYL" evidence="1">
    <location>
        <begin position="182"/>
        <end position="249"/>
    </location>
</feature>
<organism evidence="2 3">
    <name type="scientific">Acinetobacter ursingii</name>
    <dbReference type="NCBI Taxonomy" id="108980"/>
    <lineage>
        <taxon>Bacteria</taxon>
        <taxon>Pseudomonadati</taxon>
        <taxon>Pseudomonadota</taxon>
        <taxon>Gammaproteobacteria</taxon>
        <taxon>Moraxellales</taxon>
        <taxon>Moraxellaceae</taxon>
        <taxon>Acinetobacter</taxon>
    </lineage>
</organism>
<accession>A0AA46S5C4</accession>
<dbReference type="Proteomes" id="UP001164064">
    <property type="component" value="Chromosome"/>
</dbReference>
<dbReference type="EMBL" id="CP089051">
    <property type="protein sequence ID" value="UYF72510.1"/>
    <property type="molecule type" value="Genomic_DNA"/>
</dbReference>
<evidence type="ECO:0000313" key="3">
    <source>
        <dbReference type="Proteomes" id="UP001164064"/>
    </source>
</evidence>
<gene>
    <name evidence="2" type="ORF">LSO60_04345</name>
</gene>
<dbReference type="InterPro" id="IPR051534">
    <property type="entry name" value="CBASS_pafABC_assoc_protein"/>
</dbReference>
<name>A0AA46S5C4_9GAMM</name>
<proteinExistence type="predicted"/>
<dbReference type="PANTHER" id="PTHR34580:SF1">
    <property type="entry name" value="PROTEIN PAFC"/>
    <property type="match status" value="1"/>
</dbReference>
<evidence type="ECO:0000313" key="2">
    <source>
        <dbReference type="EMBL" id="UYF72510.1"/>
    </source>
</evidence>
<dbReference type="InterPro" id="IPR026881">
    <property type="entry name" value="WYL_dom"/>
</dbReference>
<protein>
    <submittedName>
        <fullName evidence="2">WYL domain-containing protein</fullName>
    </submittedName>
</protein>
<dbReference type="AlphaFoldDB" id="A0AA46S5C4"/>
<dbReference type="PANTHER" id="PTHR34580">
    <property type="match status" value="1"/>
</dbReference>
<sequence>MRATKAKGFIKNHHKYRLDTDINQVNRILNLYYHLPRSPQAACPMDQLKTEIQSWYNNEIDEQSIRKAIKRDLDKLKKILVTGTVHCISKKGNQPNEYYLSEDAAIEKMNAELALVLVMASNYLHQYLPEQVYLNVTGFFESATKQLEQNTLLQDWQERIRFVATGYHHMDIEYYITDQVKNIYTALLDNEQWVKCLYRKEGEKKQNTYILKPHGIIQYGNKQYLMASKIVDQKNELRTFNMQRFDQVTLIPQSMSIDIDSYDLDGLVEEKEYEDAHFERANLSIKLRCENYLRDELESYPIDEYQDIIDQDEDYFILEAESIITTSFLNWLVEKSHSIQVIEPQELFEKVKVHVLAAQNYYDVDYDDLEKYRIDQKEESDLDSFLDDESNAEIEDIDQDSVELDYE</sequence>
<dbReference type="RefSeq" id="WP_263512962.1">
    <property type="nucleotide sequence ID" value="NZ_CP089051.1"/>
</dbReference>
<evidence type="ECO:0000259" key="1">
    <source>
        <dbReference type="Pfam" id="PF13280"/>
    </source>
</evidence>
<dbReference type="Pfam" id="PF13280">
    <property type="entry name" value="WYL"/>
    <property type="match status" value="1"/>
</dbReference>